<evidence type="ECO:0000256" key="10">
    <source>
        <dbReference type="ARBA" id="ARBA00023180"/>
    </source>
</evidence>
<dbReference type="PANTHER" id="PTHR31741:SF14">
    <property type="entry name" value="O-FUCOSYLTRANSFERASE 1"/>
    <property type="match status" value="1"/>
</dbReference>
<evidence type="ECO:0000313" key="16">
    <source>
        <dbReference type="Proteomes" id="UP001604336"/>
    </source>
</evidence>
<comment type="pathway">
    <text evidence="2">Glycan metabolism.</text>
</comment>
<keyword evidence="7" id="KW-0735">Signal-anchor</keyword>
<evidence type="ECO:0000256" key="13">
    <source>
        <dbReference type="ARBA" id="ARBA00030350"/>
    </source>
</evidence>
<dbReference type="PANTHER" id="PTHR31741">
    <property type="entry name" value="OS02G0726500 PROTEIN-RELATED"/>
    <property type="match status" value="1"/>
</dbReference>
<evidence type="ECO:0000256" key="8">
    <source>
        <dbReference type="ARBA" id="ARBA00022989"/>
    </source>
</evidence>
<protein>
    <recommendedName>
        <fullName evidence="13">O-fucosyltransferase family protein</fullName>
    </recommendedName>
</protein>
<keyword evidence="10" id="KW-0325">Glycoprotein</keyword>
<organism evidence="15 16">
    <name type="scientific">Abeliophyllum distichum</name>
    <dbReference type="NCBI Taxonomy" id="126358"/>
    <lineage>
        <taxon>Eukaryota</taxon>
        <taxon>Viridiplantae</taxon>
        <taxon>Streptophyta</taxon>
        <taxon>Embryophyta</taxon>
        <taxon>Tracheophyta</taxon>
        <taxon>Spermatophyta</taxon>
        <taxon>Magnoliopsida</taxon>
        <taxon>eudicotyledons</taxon>
        <taxon>Gunneridae</taxon>
        <taxon>Pentapetalae</taxon>
        <taxon>asterids</taxon>
        <taxon>lamiids</taxon>
        <taxon>Lamiales</taxon>
        <taxon>Oleaceae</taxon>
        <taxon>Forsythieae</taxon>
        <taxon>Abeliophyllum</taxon>
    </lineage>
</organism>
<evidence type="ECO:0000256" key="6">
    <source>
        <dbReference type="ARBA" id="ARBA00022692"/>
    </source>
</evidence>
<evidence type="ECO:0000256" key="2">
    <source>
        <dbReference type="ARBA" id="ARBA00004881"/>
    </source>
</evidence>
<dbReference type="EMBL" id="JBFOLK010000008">
    <property type="protein sequence ID" value="KAL2491153.1"/>
    <property type="molecule type" value="Genomic_DNA"/>
</dbReference>
<dbReference type="Proteomes" id="UP001604336">
    <property type="component" value="Unassembled WGS sequence"/>
</dbReference>
<reference evidence="16" key="1">
    <citation type="submission" date="2024-07" db="EMBL/GenBank/DDBJ databases">
        <title>Two chromosome-level genome assemblies of Korean endemic species Abeliophyllum distichum and Forsythia ovata (Oleaceae).</title>
        <authorList>
            <person name="Jang H."/>
        </authorList>
    </citation>
    <scope>NUCLEOTIDE SEQUENCE [LARGE SCALE GENOMIC DNA]</scope>
</reference>
<name>A0ABD1RRV8_9LAMI</name>
<dbReference type="InterPro" id="IPR019378">
    <property type="entry name" value="GDP-Fuc_O-FucTrfase"/>
</dbReference>
<dbReference type="Pfam" id="PF10250">
    <property type="entry name" value="O-FucT"/>
    <property type="match status" value="1"/>
</dbReference>
<proteinExistence type="inferred from homology"/>
<evidence type="ECO:0000256" key="1">
    <source>
        <dbReference type="ARBA" id="ARBA00004606"/>
    </source>
</evidence>
<sequence length="175" mass="19634">MKPFLSLFPRLENHSTVDTTGELATNTHGLLGSAMDYMVCLLADIFMPTYDGPSNFANNLLGHRLYYGFRTTIWPDRKALAPIFINRDKGQTAGFEEAVRQVMLSTNFGWPHKRLSPETFYTNSWTECFCQTSAVNPADKCLPDNVLDILDSQLATERIDDSESIASNLTSDVNK</sequence>
<keyword evidence="8" id="KW-1133">Transmembrane helix</keyword>
<evidence type="ECO:0000313" key="15">
    <source>
        <dbReference type="EMBL" id="KAL2491155.1"/>
    </source>
</evidence>
<dbReference type="AlphaFoldDB" id="A0ABD1RRV8"/>
<comment type="similarity">
    <text evidence="3">Belongs to the glycosyltransferase GT106 family.</text>
</comment>
<dbReference type="GO" id="GO:0016757">
    <property type="term" value="F:glycosyltransferase activity"/>
    <property type="evidence" value="ECO:0007669"/>
    <property type="project" value="UniProtKB-KW"/>
</dbReference>
<evidence type="ECO:0000256" key="12">
    <source>
        <dbReference type="ARBA" id="ARBA00023277"/>
    </source>
</evidence>
<keyword evidence="11" id="KW-0294">Fucose metabolism</keyword>
<evidence type="ECO:0000256" key="5">
    <source>
        <dbReference type="ARBA" id="ARBA00022679"/>
    </source>
</evidence>
<evidence type="ECO:0000256" key="3">
    <source>
        <dbReference type="ARBA" id="ARBA00007737"/>
    </source>
</evidence>
<keyword evidence="16" id="KW-1185">Reference proteome</keyword>
<keyword evidence="4" id="KW-0328">Glycosyltransferase</keyword>
<comment type="subcellular location">
    <subcellularLocation>
        <location evidence="1">Membrane</location>
        <topology evidence="1">Single-pass type II membrane protein</topology>
    </subcellularLocation>
</comment>
<dbReference type="EMBL" id="JBFOLK010000008">
    <property type="protein sequence ID" value="KAL2491155.1"/>
    <property type="molecule type" value="Genomic_DNA"/>
</dbReference>
<evidence type="ECO:0000256" key="9">
    <source>
        <dbReference type="ARBA" id="ARBA00023136"/>
    </source>
</evidence>
<dbReference type="GO" id="GO:0016020">
    <property type="term" value="C:membrane"/>
    <property type="evidence" value="ECO:0007669"/>
    <property type="project" value="UniProtKB-SubCell"/>
</dbReference>
<dbReference type="GO" id="GO:0006004">
    <property type="term" value="P:fucose metabolic process"/>
    <property type="evidence" value="ECO:0007669"/>
    <property type="project" value="UniProtKB-KW"/>
</dbReference>
<evidence type="ECO:0000256" key="11">
    <source>
        <dbReference type="ARBA" id="ARBA00023253"/>
    </source>
</evidence>
<keyword evidence="12" id="KW-0119">Carbohydrate metabolism</keyword>
<reference evidence="15" key="2">
    <citation type="submission" date="2024-07" db="EMBL/GenBank/DDBJ databases">
        <title>Two chromosome-level genome assemblies of Korean endemic species Abeliophyllum distichum and Forsythia ovata (Oleaceae).</title>
        <authorList>
            <person name="Mun J.H."/>
        </authorList>
    </citation>
    <scope>NUCLEOTIDE SEQUENCE</scope>
    <source>
        <strain evidence="15">KNKB198505000391</strain>
        <tissue evidence="15">Leaf</tissue>
    </source>
</reference>
<keyword evidence="9" id="KW-0472">Membrane</keyword>
<evidence type="ECO:0000256" key="4">
    <source>
        <dbReference type="ARBA" id="ARBA00022676"/>
    </source>
</evidence>
<keyword evidence="5" id="KW-0808">Transferase</keyword>
<comment type="caution">
    <text evidence="15">The sequence shown here is derived from an EMBL/GenBank/DDBJ whole genome shotgun (WGS) entry which is preliminary data.</text>
</comment>
<evidence type="ECO:0000313" key="14">
    <source>
        <dbReference type="EMBL" id="KAL2491153.1"/>
    </source>
</evidence>
<gene>
    <name evidence="14" type="ORF">Adt_26781</name>
    <name evidence="15" type="ORF">Adt_26783</name>
</gene>
<keyword evidence="6" id="KW-0812">Transmembrane</keyword>
<evidence type="ECO:0000256" key="7">
    <source>
        <dbReference type="ARBA" id="ARBA00022968"/>
    </source>
</evidence>
<accession>A0ABD1RRV8</accession>